<feature type="region of interest" description="Disordered" evidence="1">
    <location>
        <begin position="113"/>
        <end position="147"/>
    </location>
</feature>
<proteinExistence type="predicted"/>
<reference evidence="2" key="1">
    <citation type="submission" date="2021-01" db="EMBL/GenBank/DDBJ databases">
        <authorList>
            <person name="Corre E."/>
            <person name="Pelletier E."/>
            <person name="Niang G."/>
            <person name="Scheremetjew M."/>
            <person name="Finn R."/>
            <person name="Kale V."/>
            <person name="Holt S."/>
            <person name="Cochrane G."/>
            <person name="Meng A."/>
            <person name="Brown T."/>
            <person name="Cohen L."/>
        </authorList>
    </citation>
    <scope>NUCLEOTIDE SEQUENCE</scope>
    <source>
        <strain evidence="2">B650</strain>
    </source>
</reference>
<gene>
    <name evidence="2" type="ORF">LDAN0321_LOCUS17671</name>
</gene>
<accession>A0A7S2PJZ5</accession>
<feature type="compositionally biased region" description="Polar residues" evidence="1">
    <location>
        <begin position="128"/>
        <end position="143"/>
    </location>
</feature>
<dbReference type="EMBL" id="HBGY01028584">
    <property type="protein sequence ID" value="CAD9604067.1"/>
    <property type="molecule type" value="Transcribed_RNA"/>
</dbReference>
<feature type="compositionally biased region" description="Polar residues" evidence="1">
    <location>
        <begin position="40"/>
        <end position="49"/>
    </location>
</feature>
<feature type="compositionally biased region" description="Low complexity" evidence="1">
    <location>
        <begin position="50"/>
        <end position="59"/>
    </location>
</feature>
<feature type="region of interest" description="Disordered" evidence="1">
    <location>
        <begin position="40"/>
        <end position="59"/>
    </location>
</feature>
<evidence type="ECO:0000256" key="1">
    <source>
        <dbReference type="SAM" id="MobiDB-lite"/>
    </source>
</evidence>
<dbReference type="AlphaFoldDB" id="A0A7S2PJZ5"/>
<protein>
    <submittedName>
        <fullName evidence="2">Uncharacterized protein</fullName>
    </submittedName>
</protein>
<organism evidence="2">
    <name type="scientific">Leptocylindrus danicus</name>
    <dbReference type="NCBI Taxonomy" id="163516"/>
    <lineage>
        <taxon>Eukaryota</taxon>
        <taxon>Sar</taxon>
        <taxon>Stramenopiles</taxon>
        <taxon>Ochrophyta</taxon>
        <taxon>Bacillariophyta</taxon>
        <taxon>Coscinodiscophyceae</taxon>
        <taxon>Chaetocerotophycidae</taxon>
        <taxon>Leptocylindrales</taxon>
        <taxon>Leptocylindraceae</taxon>
        <taxon>Leptocylindrus</taxon>
    </lineage>
</organism>
<evidence type="ECO:0000313" key="2">
    <source>
        <dbReference type="EMBL" id="CAD9604067.1"/>
    </source>
</evidence>
<sequence length="335" mass="36206">MRPAEEDGHDGVIMVRLKKKRFIVIDYSLGQYDPPNSVVNASTGASRDQSAGGSSLPSSLAPYRYTQHRSICITHGCHKVGIPNLVYDSEPTEPTSLYLRSGLCFTCQRNVNEKRRTQRKRKSDGMNDPTSSSPKRHSSTAGMQNIPPMYDIGSSLFDASTNGAATGSANTFMPSVMGDPITTSYQQQHMDMNLPSATAYTSTANSASAAAMNMNMNMNQLQSSTTGSTSHTSMLNPTLENARVAIDEARQNMNILLATSSINNDGITALPIIMKAEGGNTGATRVDVAVIYENAMSALQRGMTLLQQWKTSYLDVGASSNTGVNTTITEYRSMR</sequence>
<name>A0A7S2PJZ5_9STRA</name>